<dbReference type="SUPFAM" id="SSF53649">
    <property type="entry name" value="Alkaline phosphatase-like"/>
    <property type="match status" value="1"/>
</dbReference>
<accession>A0A7R9BHG6</accession>
<keyword evidence="7" id="KW-0924">Ammonia transport</keyword>
<dbReference type="InterPro" id="IPR024041">
    <property type="entry name" value="NH4_transpt_AmtB-like_dom"/>
</dbReference>
<feature type="transmembrane region" description="Helical" evidence="9">
    <location>
        <begin position="743"/>
        <end position="765"/>
    </location>
</feature>
<keyword evidence="3" id="KW-0813">Transport</keyword>
<dbReference type="InterPro" id="IPR029020">
    <property type="entry name" value="Ammonium/urea_transptr"/>
</dbReference>
<comment type="similarity">
    <text evidence="2">Belongs to the ammonia transporter channel (TC 1.A.11.2) family.</text>
</comment>
<feature type="region of interest" description="Disordered" evidence="8">
    <location>
        <begin position="1030"/>
        <end position="1049"/>
    </location>
</feature>
<organism evidence="11">
    <name type="scientific">Notodromas monacha</name>
    <dbReference type="NCBI Taxonomy" id="399045"/>
    <lineage>
        <taxon>Eukaryota</taxon>
        <taxon>Metazoa</taxon>
        <taxon>Ecdysozoa</taxon>
        <taxon>Arthropoda</taxon>
        <taxon>Crustacea</taxon>
        <taxon>Oligostraca</taxon>
        <taxon>Ostracoda</taxon>
        <taxon>Podocopa</taxon>
        <taxon>Podocopida</taxon>
        <taxon>Cypridocopina</taxon>
        <taxon>Cypridoidea</taxon>
        <taxon>Cyprididae</taxon>
        <taxon>Notodromas</taxon>
    </lineage>
</organism>
<feature type="transmembrane region" description="Helical" evidence="9">
    <location>
        <begin position="867"/>
        <end position="885"/>
    </location>
</feature>
<dbReference type="OrthoDB" id="413313at2759"/>
<feature type="transmembrane region" description="Helical" evidence="9">
    <location>
        <begin position="777"/>
        <end position="799"/>
    </location>
</feature>
<evidence type="ECO:0000256" key="5">
    <source>
        <dbReference type="ARBA" id="ARBA00022989"/>
    </source>
</evidence>
<keyword evidence="4 9" id="KW-0812">Transmembrane</keyword>
<dbReference type="Pfam" id="PF00909">
    <property type="entry name" value="Ammonium_transp"/>
    <property type="match status" value="1"/>
</dbReference>
<evidence type="ECO:0000256" key="2">
    <source>
        <dbReference type="ARBA" id="ARBA00005887"/>
    </source>
</evidence>
<evidence type="ECO:0000256" key="9">
    <source>
        <dbReference type="SAM" id="Phobius"/>
    </source>
</evidence>
<gene>
    <name evidence="11" type="ORF">NMOB1V02_LOCUS3215</name>
</gene>
<evidence type="ECO:0000256" key="8">
    <source>
        <dbReference type="SAM" id="MobiDB-lite"/>
    </source>
</evidence>
<feature type="transmembrane region" description="Helical" evidence="9">
    <location>
        <begin position="598"/>
        <end position="620"/>
    </location>
</feature>
<evidence type="ECO:0000256" key="1">
    <source>
        <dbReference type="ARBA" id="ARBA00004141"/>
    </source>
</evidence>
<feature type="transmembrane region" description="Helical" evidence="9">
    <location>
        <begin position="701"/>
        <end position="722"/>
    </location>
</feature>
<evidence type="ECO:0000256" key="3">
    <source>
        <dbReference type="ARBA" id="ARBA00022448"/>
    </source>
</evidence>
<feature type="transmembrane region" description="Helical" evidence="9">
    <location>
        <begin position="640"/>
        <end position="658"/>
    </location>
</feature>
<keyword evidence="6 9" id="KW-0472">Membrane</keyword>
<name>A0A7R9BHG6_9CRUS</name>
<dbReference type="Proteomes" id="UP000678499">
    <property type="component" value="Unassembled WGS sequence"/>
</dbReference>
<reference evidence="11" key="1">
    <citation type="submission" date="2020-11" db="EMBL/GenBank/DDBJ databases">
        <authorList>
            <person name="Tran Van P."/>
        </authorList>
    </citation>
    <scope>NUCLEOTIDE SEQUENCE</scope>
</reference>
<dbReference type="Gene3D" id="1.10.3430.10">
    <property type="entry name" value="Ammonium transporter AmtB like domains"/>
    <property type="match status" value="1"/>
</dbReference>
<evidence type="ECO:0000256" key="6">
    <source>
        <dbReference type="ARBA" id="ARBA00023136"/>
    </source>
</evidence>
<dbReference type="Gene3D" id="3.40.720.10">
    <property type="entry name" value="Alkaline Phosphatase, subunit A"/>
    <property type="match status" value="1"/>
</dbReference>
<dbReference type="EMBL" id="OA882452">
    <property type="protein sequence ID" value="CAD7275419.1"/>
    <property type="molecule type" value="Genomic_DNA"/>
</dbReference>
<feature type="transmembrane region" description="Helical" evidence="9">
    <location>
        <begin position="835"/>
        <end position="855"/>
    </location>
</feature>
<feature type="transmembrane region" description="Helical" evidence="9">
    <location>
        <begin position="897"/>
        <end position="921"/>
    </location>
</feature>
<dbReference type="AlphaFoldDB" id="A0A7R9BHG6"/>
<dbReference type="EMBL" id="CAJPEX010000415">
    <property type="protein sequence ID" value="CAG0915571.1"/>
    <property type="molecule type" value="Genomic_DNA"/>
</dbReference>
<dbReference type="InterPro" id="IPR004245">
    <property type="entry name" value="DUF229"/>
</dbReference>
<feature type="transmembrane region" description="Helical" evidence="9">
    <location>
        <begin position="665"/>
        <end position="681"/>
    </location>
</feature>
<evidence type="ECO:0000256" key="4">
    <source>
        <dbReference type="ARBA" id="ARBA00022692"/>
    </source>
</evidence>
<proteinExistence type="inferred from homology"/>
<dbReference type="GO" id="GO:0005886">
    <property type="term" value="C:plasma membrane"/>
    <property type="evidence" value="ECO:0007669"/>
    <property type="project" value="TreeGrafter"/>
</dbReference>
<feature type="compositionally biased region" description="Basic and acidic residues" evidence="8">
    <location>
        <begin position="1030"/>
        <end position="1041"/>
    </location>
</feature>
<evidence type="ECO:0000256" key="7">
    <source>
        <dbReference type="ARBA" id="ARBA00023177"/>
    </source>
</evidence>
<evidence type="ECO:0000259" key="10">
    <source>
        <dbReference type="Pfam" id="PF00909"/>
    </source>
</evidence>
<dbReference type="PANTHER" id="PTHR11730">
    <property type="entry name" value="AMMONIUM TRANSPORTER"/>
    <property type="match status" value="1"/>
</dbReference>
<comment type="subcellular location">
    <subcellularLocation>
        <location evidence="1">Membrane</location>
        <topology evidence="1">Multi-pass membrane protein</topology>
    </subcellularLocation>
</comment>
<evidence type="ECO:0000313" key="11">
    <source>
        <dbReference type="EMBL" id="CAD7275419.1"/>
    </source>
</evidence>
<dbReference type="PANTHER" id="PTHR11730:SF6">
    <property type="entry name" value="AMMONIUM TRANSPORTER"/>
    <property type="match status" value="1"/>
</dbReference>
<dbReference type="GO" id="GO:0097272">
    <property type="term" value="P:ammonium homeostasis"/>
    <property type="evidence" value="ECO:0007669"/>
    <property type="project" value="TreeGrafter"/>
</dbReference>
<dbReference type="InterPro" id="IPR017850">
    <property type="entry name" value="Alkaline_phosphatase_core_sf"/>
</dbReference>
<feature type="domain" description="Ammonium transporter AmtB-like" evidence="10">
    <location>
        <begin position="559"/>
        <end position="945"/>
    </location>
</feature>
<evidence type="ECO:0000313" key="12">
    <source>
        <dbReference type="Proteomes" id="UP000678499"/>
    </source>
</evidence>
<sequence>MRCDEMNLALFALTFLTLLIVVILGFWGPVLVGNISPALRSDFVVENATYGKDTLHYVVERLDAEDFRATDEKEPRKMVDPFPRITNDTSVACRHFDLPALDPIAMKFYSDLPPLKCDQSKHWITVKGTRLQNIIADGTWVDKKFTEEYLSGFLLRQFQKNGYATAYLEDEQNWGTYHSFLSPGYRNSPADHYTRMYMWLRGRLNGYKESCCGPRSCNWVAQTYFQYLWDLHKDVPKFFFGLQGSYSHSVSPDTLGFIDGEFESFLHWIKTNLSNDTLVIIMGDHGHRFHEFGGTRQGMLEMRMPLMHISFPEWFERQFPDAVNNLRTNSKRLATPMDLHVTLKSLLNFRALDFKTGPSVNDSLPVALNWFLPVPKERTCEMAEVAVHWCACPVSKPLETSSPIALQMSSALVVFINKQVNKILESFKRRTEGLRVPECQKWTLKSVQHATELQGGAEDLHEITSSGLHNAFGTLGEESFNCDHFMMEAEFMVFLAILSIVKSDTADNIEDWNEEVISGRYGNQSAHQDAHLRTSMIYLHSRFSDRVRTSLEESLDDFFITTLGIVIVLMQAGFAFLEAGSVRSKNTVNILMKNLLNFLIGGLSYWFVGYVFAFGDGNAFFGWSNWPVLNTDYHDVQLCWIDFLHAATASSIASGAVAGRCRASAYFVFATCLPGIIYPVAKHWTWHPEGWLRKSPYKSYAGAGTVHLLGGVVALVGTTFLGPRIGMFDENTGKPTNEIRGHSVPWVAFGGFIVLFGTMAFAAGFQGHITQPGDGDVIALSIVNTLLGGCFGGLGCLFFKRYIEKSSSWSFLMTQNGCLAGMVAVTAGCNVYAPWFAGICGFLGGCIYLSSHFMFLRFGVDDPVESIPTHLGPSILGLLVVGLFMDRGFGRVLQWNCIAVLAIGGWAFVTAGLMFGILKWLKILRIAEYKEKGGLDHWNHKEPAYPIVSWLEGEMPETHASAFIKNCTVMMDSYAQVTPRISAENLPAMVILDAVSRLADIPPEETLQIRPRASSVPAVPVSRFLADRRAARAKSREEGDAQRSQLQTIISRNNTAADLDDY</sequence>
<dbReference type="SUPFAM" id="SSF111352">
    <property type="entry name" value="Ammonium transporter"/>
    <property type="match status" value="1"/>
</dbReference>
<dbReference type="GO" id="GO:0008519">
    <property type="term" value="F:ammonium channel activity"/>
    <property type="evidence" value="ECO:0007669"/>
    <property type="project" value="InterPro"/>
</dbReference>
<keyword evidence="12" id="KW-1185">Reference proteome</keyword>
<protein>
    <recommendedName>
        <fullName evidence="10">Ammonium transporter AmtB-like domain-containing protein</fullName>
    </recommendedName>
</protein>
<feature type="transmembrane region" description="Helical" evidence="9">
    <location>
        <begin position="558"/>
        <end position="577"/>
    </location>
</feature>
<keyword evidence="5 9" id="KW-1133">Transmembrane helix</keyword>
<dbReference type="Pfam" id="PF02995">
    <property type="entry name" value="DUF229"/>
    <property type="match status" value="1"/>
</dbReference>